<dbReference type="Gene3D" id="3.30.710.10">
    <property type="entry name" value="Potassium Channel Kv1.1, Chain A"/>
    <property type="match status" value="1"/>
</dbReference>
<dbReference type="Proteomes" id="UP001342314">
    <property type="component" value="Unassembled WGS sequence"/>
</dbReference>
<dbReference type="InterPro" id="IPR011333">
    <property type="entry name" value="SKP1/BTB/POZ_sf"/>
</dbReference>
<reference evidence="2 3" key="1">
    <citation type="submission" date="2021-12" db="EMBL/GenBank/DDBJ databases">
        <title>High titer production of polyol ester of fatty acids by Rhodotorula paludigena BS15 towards product separation-free biomass refinery.</title>
        <authorList>
            <person name="Mano J."/>
            <person name="Ono H."/>
            <person name="Tanaka T."/>
            <person name="Naito K."/>
            <person name="Sushida H."/>
            <person name="Ike M."/>
            <person name="Tokuyasu K."/>
            <person name="Kitaoka M."/>
        </authorList>
    </citation>
    <scope>NUCLEOTIDE SEQUENCE [LARGE SCALE GENOMIC DNA]</scope>
    <source>
        <strain evidence="2 3">BS15</strain>
    </source>
</reference>
<feature type="region of interest" description="Disordered" evidence="1">
    <location>
        <begin position="193"/>
        <end position="232"/>
    </location>
</feature>
<keyword evidence="3" id="KW-1185">Reference proteome</keyword>
<comment type="caution">
    <text evidence="2">The sequence shown here is derived from an EMBL/GenBank/DDBJ whole genome shotgun (WGS) entry which is preliminary data.</text>
</comment>
<feature type="compositionally biased region" description="Acidic residues" evidence="1">
    <location>
        <begin position="219"/>
        <end position="228"/>
    </location>
</feature>
<protein>
    <recommendedName>
        <fullName evidence="4">Proteophosphoglycan ppg4</fullName>
    </recommendedName>
</protein>
<proteinExistence type="predicted"/>
<dbReference type="EMBL" id="BQKY01000008">
    <property type="protein sequence ID" value="GJN91204.1"/>
    <property type="molecule type" value="Genomic_DNA"/>
</dbReference>
<evidence type="ECO:0000313" key="3">
    <source>
        <dbReference type="Proteomes" id="UP001342314"/>
    </source>
</evidence>
<organism evidence="2 3">
    <name type="scientific">Rhodotorula paludigena</name>
    <dbReference type="NCBI Taxonomy" id="86838"/>
    <lineage>
        <taxon>Eukaryota</taxon>
        <taxon>Fungi</taxon>
        <taxon>Dikarya</taxon>
        <taxon>Basidiomycota</taxon>
        <taxon>Pucciniomycotina</taxon>
        <taxon>Microbotryomycetes</taxon>
        <taxon>Sporidiobolales</taxon>
        <taxon>Sporidiobolaceae</taxon>
        <taxon>Rhodotorula</taxon>
    </lineage>
</organism>
<feature type="compositionally biased region" description="Basic and acidic residues" evidence="1">
    <location>
        <begin position="283"/>
        <end position="304"/>
    </location>
</feature>
<feature type="compositionally biased region" description="Low complexity" evidence="1">
    <location>
        <begin position="202"/>
        <end position="211"/>
    </location>
</feature>
<dbReference type="AlphaFoldDB" id="A0AAV5GPM5"/>
<gene>
    <name evidence="2" type="ORF">Rhopal_004222-T1</name>
</gene>
<evidence type="ECO:0000256" key="1">
    <source>
        <dbReference type="SAM" id="MobiDB-lite"/>
    </source>
</evidence>
<accession>A0AAV5GPM5</accession>
<evidence type="ECO:0000313" key="2">
    <source>
        <dbReference type="EMBL" id="GJN91204.1"/>
    </source>
</evidence>
<feature type="region of interest" description="Disordered" evidence="1">
    <location>
        <begin position="283"/>
        <end position="308"/>
    </location>
</feature>
<evidence type="ECO:0008006" key="4">
    <source>
        <dbReference type="Google" id="ProtNLM"/>
    </source>
</evidence>
<name>A0AAV5GPM5_9BASI</name>
<sequence length="422" mass="47019">MPDEPKKPRLRKTSIDGGFDWTFRFEIDDLDLTDPKLDVYLGFDGPLAGSWDIEIKSKDAVATIGLNHDTLAIGQLGQRVRVQLTVCWVAQGRSTPLLKDEFEEEPFPYRDSDEPNKAYCGLSFSVTQEGLDKAEKSSQDTSNVLVPHDVRLSFPHAGTAGAEIWTTSSFLANSSPYLSDLLSSDFAESLTLNSKKRRRRSSPAATAARADAPPKDHADSDDETDELVLDTPARPLVDLEQLPELTYRQITVVSSAYTTYRAVIRWLETGYIAFLPLASTCKPRDPSAQRTRRDEVEATLKSDPEETPALPVSLKSTYRLAHLLQLDRLEQICLAQLPLSLTHHGAAPELFDNASVLYDEWRKVVIDYVVENWNEVTSTTTWVELDERIERDEVPGAAPILRKLMKARDGATQASSAKKGAE</sequence>